<dbReference type="GO" id="GO:0005886">
    <property type="term" value="C:plasma membrane"/>
    <property type="evidence" value="ECO:0007669"/>
    <property type="project" value="UniProtKB-SubCell"/>
</dbReference>
<reference evidence="9" key="1">
    <citation type="journal article" date="2021" name="PeerJ">
        <title>Extensive microbial diversity within the chicken gut microbiome revealed by metagenomics and culture.</title>
        <authorList>
            <person name="Gilroy R."/>
            <person name="Ravi A."/>
            <person name="Getino M."/>
            <person name="Pursley I."/>
            <person name="Horton D.L."/>
            <person name="Alikhan N.F."/>
            <person name="Baker D."/>
            <person name="Gharbi K."/>
            <person name="Hall N."/>
            <person name="Watson M."/>
            <person name="Adriaenssens E.M."/>
            <person name="Foster-Nyarko E."/>
            <person name="Jarju S."/>
            <person name="Secka A."/>
            <person name="Antonio M."/>
            <person name="Oren A."/>
            <person name="Chaudhuri R.R."/>
            <person name="La Ragione R."/>
            <person name="Hildebrand F."/>
            <person name="Pallen M.J."/>
        </authorList>
    </citation>
    <scope>NUCLEOTIDE SEQUENCE</scope>
    <source>
        <strain evidence="9">CHK188-5543</strain>
    </source>
</reference>
<keyword evidence="3" id="KW-1003">Cell membrane</keyword>
<feature type="transmembrane region" description="Helical" evidence="7">
    <location>
        <begin position="9"/>
        <end position="27"/>
    </location>
</feature>
<keyword evidence="5 7" id="KW-1133">Transmembrane helix</keyword>
<evidence type="ECO:0000256" key="4">
    <source>
        <dbReference type="ARBA" id="ARBA00022692"/>
    </source>
</evidence>
<keyword evidence="2 7" id="KW-0813">Transport</keyword>
<keyword evidence="4 7" id="KW-0812">Transmembrane</keyword>
<evidence type="ECO:0000259" key="8">
    <source>
        <dbReference type="PROSITE" id="PS50928"/>
    </source>
</evidence>
<dbReference type="InterPro" id="IPR000515">
    <property type="entry name" value="MetI-like"/>
</dbReference>
<evidence type="ECO:0000256" key="7">
    <source>
        <dbReference type="RuleBase" id="RU363032"/>
    </source>
</evidence>
<dbReference type="SUPFAM" id="SSF161098">
    <property type="entry name" value="MetI-like"/>
    <property type="match status" value="1"/>
</dbReference>
<dbReference type="Pfam" id="PF19300">
    <property type="entry name" value="BPD_transp_1_N"/>
    <property type="match status" value="1"/>
</dbReference>
<evidence type="ECO:0000256" key="5">
    <source>
        <dbReference type="ARBA" id="ARBA00022989"/>
    </source>
</evidence>
<feature type="transmembrane region" description="Helical" evidence="7">
    <location>
        <begin position="101"/>
        <end position="122"/>
    </location>
</feature>
<gene>
    <name evidence="9" type="ORF">H9736_09015</name>
</gene>
<feature type="transmembrane region" description="Helical" evidence="7">
    <location>
        <begin position="134"/>
        <end position="157"/>
    </location>
</feature>
<dbReference type="Gene3D" id="1.10.3720.10">
    <property type="entry name" value="MetI-like"/>
    <property type="match status" value="1"/>
</dbReference>
<keyword evidence="6 7" id="KW-0472">Membrane</keyword>
<comment type="subcellular location">
    <subcellularLocation>
        <location evidence="1 7">Cell membrane</location>
        <topology evidence="1 7">Multi-pass membrane protein</topology>
    </subcellularLocation>
</comment>
<dbReference type="Proteomes" id="UP000886800">
    <property type="component" value="Unassembled WGS sequence"/>
</dbReference>
<sequence>MTAYVVKRLIYLVLTLLATIVLIFTLMEFVPGDPAQAILGPTATEETIAQVHEQLGLDDPYLVRLGDYLLGLLRGDLGESYKTAQPVFTELMARFPVTLKITVFAVIIGSIIGIIAGVISAVKQYSIFDRVLTAISLFGASAPSFWLAMLLVLFFSLKLQWLPATGSYGFEYWILPIGTLGLQCSASITRMTRSSMLEVIRQDYVRTARAKGQVEWKVIIVHALRNALIPILTIIGTQACGYIGGTVLIESVFGLPGIGNYILDSVNNLDYPVVTSGVIFICFWCVLINFIVDLLYAFIDPRIKITYGFKEKKKKKKAPAAQGGNA</sequence>
<comment type="caution">
    <text evidence="9">The sequence shown here is derived from an EMBL/GenBank/DDBJ whole genome shotgun (WGS) entry which is preliminary data.</text>
</comment>
<feature type="transmembrane region" description="Helical" evidence="7">
    <location>
        <begin position="227"/>
        <end position="253"/>
    </location>
</feature>
<dbReference type="AlphaFoldDB" id="A0A9D2B8R4"/>
<evidence type="ECO:0000256" key="3">
    <source>
        <dbReference type="ARBA" id="ARBA00022475"/>
    </source>
</evidence>
<comment type="similarity">
    <text evidence="7">Belongs to the binding-protein-dependent transport system permease family.</text>
</comment>
<feature type="transmembrane region" description="Helical" evidence="7">
    <location>
        <begin position="169"/>
        <end position="188"/>
    </location>
</feature>
<dbReference type="PANTHER" id="PTHR43163:SF6">
    <property type="entry name" value="DIPEPTIDE TRANSPORT SYSTEM PERMEASE PROTEIN DPPB-RELATED"/>
    <property type="match status" value="1"/>
</dbReference>
<dbReference type="PANTHER" id="PTHR43163">
    <property type="entry name" value="DIPEPTIDE TRANSPORT SYSTEM PERMEASE PROTEIN DPPB-RELATED"/>
    <property type="match status" value="1"/>
</dbReference>
<dbReference type="CDD" id="cd06261">
    <property type="entry name" value="TM_PBP2"/>
    <property type="match status" value="1"/>
</dbReference>
<reference evidence="9" key="2">
    <citation type="submission" date="2021-04" db="EMBL/GenBank/DDBJ databases">
        <authorList>
            <person name="Gilroy R."/>
        </authorList>
    </citation>
    <scope>NUCLEOTIDE SEQUENCE</scope>
    <source>
        <strain evidence="9">CHK188-5543</strain>
    </source>
</reference>
<protein>
    <submittedName>
        <fullName evidence="9">ABC transporter permease</fullName>
    </submittedName>
</protein>
<dbReference type="Pfam" id="PF00528">
    <property type="entry name" value="BPD_transp_1"/>
    <property type="match status" value="1"/>
</dbReference>
<evidence type="ECO:0000256" key="2">
    <source>
        <dbReference type="ARBA" id="ARBA00022448"/>
    </source>
</evidence>
<name>A0A9D2B8R4_9FIRM</name>
<feature type="domain" description="ABC transmembrane type-1" evidence="8">
    <location>
        <begin position="95"/>
        <end position="292"/>
    </location>
</feature>
<organism evidence="9 10">
    <name type="scientific">Candidatus Anaerotruncus excrementipullorum</name>
    <dbReference type="NCBI Taxonomy" id="2838465"/>
    <lineage>
        <taxon>Bacteria</taxon>
        <taxon>Bacillati</taxon>
        <taxon>Bacillota</taxon>
        <taxon>Clostridia</taxon>
        <taxon>Eubacteriales</taxon>
        <taxon>Oscillospiraceae</taxon>
        <taxon>Anaerotruncus</taxon>
    </lineage>
</organism>
<feature type="transmembrane region" description="Helical" evidence="7">
    <location>
        <begin position="273"/>
        <end position="299"/>
    </location>
</feature>
<dbReference type="EMBL" id="DXES01000190">
    <property type="protein sequence ID" value="HIX66374.1"/>
    <property type="molecule type" value="Genomic_DNA"/>
</dbReference>
<evidence type="ECO:0000313" key="9">
    <source>
        <dbReference type="EMBL" id="HIX66374.1"/>
    </source>
</evidence>
<dbReference type="PROSITE" id="PS50928">
    <property type="entry name" value="ABC_TM1"/>
    <property type="match status" value="1"/>
</dbReference>
<dbReference type="InterPro" id="IPR045621">
    <property type="entry name" value="BPD_transp_1_N"/>
</dbReference>
<evidence type="ECO:0000256" key="6">
    <source>
        <dbReference type="ARBA" id="ARBA00023136"/>
    </source>
</evidence>
<proteinExistence type="inferred from homology"/>
<accession>A0A9D2B8R4</accession>
<dbReference type="InterPro" id="IPR035906">
    <property type="entry name" value="MetI-like_sf"/>
</dbReference>
<dbReference type="GO" id="GO:0055085">
    <property type="term" value="P:transmembrane transport"/>
    <property type="evidence" value="ECO:0007669"/>
    <property type="project" value="InterPro"/>
</dbReference>
<evidence type="ECO:0000256" key="1">
    <source>
        <dbReference type="ARBA" id="ARBA00004651"/>
    </source>
</evidence>
<evidence type="ECO:0000313" key="10">
    <source>
        <dbReference type="Proteomes" id="UP000886800"/>
    </source>
</evidence>